<dbReference type="Proteomes" id="UP001276659">
    <property type="component" value="Unassembled WGS sequence"/>
</dbReference>
<comment type="caution">
    <text evidence="2">The sequence shown here is derived from an EMBL/GenBank/DDBJ whole genome shotgun (WGS) entry which is preliminary data.</text>
</comment>
<protein>
    <submittedName>
        <fullName evidence="2">Uncharacterized protein</fullName>
    </submittedName>
</protein>
<sequence>MANIQRFLVPVCFILGLIWNLWFFGKDHFQLALPHTSLRAPSKDTNPIHNRTLGESEANAGKSIARNNITSALIRESDNDWDPRIKSQLTNFSEAAVPMTNFVDISGDLRASSIDKNINASPYGNDWDMLWLGTCGAQGDIFYAYNDTTATPYHK</sequence>
<keyword evidence="1" id="KW-0472">Membrane</keyword>
<dbReference type="AlphaFoldDB" id="A0AAD9ZCQ1"/>
<evidence type="ECO:0000256" key="1">
    <source>
        <dbReference type="SAM" id="Phobius"/>
    </source>
</evidence>
<accession>A0AAD9ZCQ1</accession>
<proteinExistence type="predicted"/>
<dbReference type="EMBL" id="JASNWA010000004">
    <property type="protein sequence ID" value="KAK3176116.1"/>
    <property type="molecule type" value="Genomic_DNA"/>
</dbReference>
<evidence type="ECO:0000313" key="3">
    <source>
        <dbReference type="Proteomes" id="UP001276659"/>
    </source>
</evidence>
<evidence type="ECO:0000313" key="2">
    <source>
        <dbReference type="EMBL" id="KAK3176116.1"/>
    </source>
</evidence>
<organism evidence="2 3">
    <name type="scientific">Lepraria neglecta</name>
    <dbReference type="NCBI Taxonomy" id="209136"/>
    <lineage>
        <taxon>Eukaryota</taxon>
        <taxon>Fungi</taxon>
        <taxon>Dikarya</taxon>
        <taxon>Ascomycota</taxon>
        <taxon>Pezizomycotina</taxon>
        <taxon>Lecanoromycetes</taxon>
        <taxon>OSLEUM clade</taxon>
        <taxon>Lecanoromycetidae</taxon>
        <taxon>Lecanorales</taxon>
        <taxon>Lecanorineae</taxon>
        <taxon>Stereocaulaceae</taxon>
        <taxon>Lepraria</taxon>
    </lineage>
</organism>
<keyword evidence="1" id="KW-1133">Transmembrane helix</keyword>
<feature type="transmembrane region" description="Helical" evidence="1">
    <location>
        <begin position="7"/>
        <end position="25"/>
    </location>
</feature>
<keyword evidence="3" id="KW-1185">Reference proteome</keyword>
<keyword evidence="1" id="KW-0812">Transmembrane</keyword>
<reference evidence="2" key="1">
    <citation type="submission" date="2022-11" db="EMBL/GenBank/DDBJ databases">
        <title>Chromosomal genome sequence assembly and mating type (MAT) locus characterization of the leprose asexual lichenized fungus Lepraria neglecta (Nyl.) Erichsen.</title>
        <authorList>
            <person name="Allen J.L."/>
            <person name="Pfeffer B."/>
        </authorList>
    </citation>
    <scope>NUCLEOTIDE SEQUENCE</scope>
    <source>
        <strain evidence="2">Allen 5258</strain>
    </source>
</reference>
<gene>
    <name evidence="2" type="ORF">OEA41_007438</name>
</gene>
<name>A0AAD9ZCQ1_9LECA</name>